<dbReference type="EMBL" id="JANBUJ010000664">
    <property type="protein sequence ID" value="KAJ2770775.1"/>
    <property type="molecule type" value="Genomic_DNA"/>
</dbReference>
<comment type="caution">
    <text evidence="1">The sequence shown here is derived from an EMBL/GenBank/DDBJ whole genome shotgun (WGS) entry which is preliminary data.</text>
</comment>
<reference evidence="1" key="1">
    <citation type="submission" date="2022-07" db="EMBL/GenBank/DDBJ databases">
        <title>Phylogenomic reconstructions and comparative analyses of Kickxellomycotina fungi.</title>
        <authorList>
            <person name="Reynolds N.K."/>
            <person name="Stajich J.E."/>
            <person name="Barry K."/>
            <person name="Grigoriev I.V."/>
            <person name="Crous P."/>
            <person name="Smith M.E."/>
        </authorList>
    </citation>
    <scope>NUCLEOTIDE SEQUENCE</scope>
    <source>
        <strain evidence="1">CBS 109366</strain>
    </source>
</reference>
<sequence>MTDGRGHGALPPAAQGNVTFGAHGEALYDDHDDSVDFAEAARVDTLDVFVPRRSAPMPPPAKHAQQAGGSGGGLVPTRQAPPPPKKSGPRHGGEPTTLHRSRTTGGSSLPTRKYSDGRPLNSTYLGQLEPVQSDSGQSNKSFKGAVNKLFSSMFDSLSGESRSEISAPYNPIHLTHVGFNNETGEFTGLPQEWSVMLREAGISKQDQEANPEAVVEVMRFYQENTKHHDDMVWKKMAAYESDSATSDTGHPQQQQQQPYPYAGGYVPKDRRSPPPQLPQLDHAVRQQPAAVGAGVRHEGGGQADPQSSLYPAPAHAAPYRHQHNNSDGNRQYAPAPAQRAFDDDAENTRYRQPQRATTTKAHYVQPKPQAYPQQTQQQQQQQQQLGKKPSLGNFQQPQPQYAQQQLPPQPAAEPQQTMARGAAMPGAPRDPQQQQQQYGVYSGQGAAVKKQPSNHQLKHGQATSAYAQPQPQQMPQQQQMQHAAYTARPAHAPQPAQ</sequence>
<evidence type="ECO:0000313" key="1">
    <source>
        <dbReference type="EMBL" id="KAJ2770775.1"/>
    </source>
</evidence>
<evidence type="ECO:0000313" key="2">
    <source>
        <dbReference type="Proteomes" id="UP001140234"/>
    </source>
</evidence>
<feature type="non-terminal residue" evidence="1">
    <location>
        <position position="497"/>
    </location>
</feature>
<accession>A0ACC1K090</accession>
<gene>
    <name evidence="1" type="ORF">IWQ57_002506</name>
</gene>
<organism evidence="1 2">
    <name type="scientific">Coemansia nantahalensis</name>
    <dbReference type="NCBI Taxonomy" id="2789366"/>
    <lineage>
        <taxon>Eukaryota</taxon>
        <taxon>Fungi</taxon>
        <taxon>Fungi incertae sedis</taxon>
        <taxon>Zoopagomycota</taxon>
        <taxon>Kickxellomycotina</taxon>
        <taxon>Kickxellomycetes</taxon>
        <taxon>Kickxellales</taxon>
        <taxon>Kickxellaceae</taxon>
        <taxon>Coemansia</taxon>
    </lineage>
</organism>
<proteinExistence type="predicted"/>
<keyword evidence="2" id="KW-1185">Reference proteome</keyword>
<dbReference type="Proteomes" id="UP001140234">
    <property type="component" value="Unassembled WGS sequence"/>
</dbReference>
<name>A0ACC1K090_9FUNG</name>
<protein>
    <submittedName>
        <fullName evidence="1">Uncharacterized protein</fullName>
    </submittedName>
</protein>